<evidence type="ECO:0000313" key="3">
    <source>
        <dbReference type="Proteomes" id="UP000694569"/>
    </source>
</evidence>
<accession>A0A8C5R3N1</accession>
<dbReference type="AlphaFoldDB" id="A0A8C5R3N1"/>
<evidence type="ECO:0000256" key="1">
    <source>
        <dbReference type="SAM" id="Phobius"/>
    </source>
</evidence>
<keyword evidence="1" id="KW-0812">Transmembrane</keyword>
<name>A0A8C5R3N1_9ANUR</name>
<feature type="transmembrane region" description="Helical" evidence="1">
    <location>
        <begin position="64"/>
        <end position="90"/>
    </location>
</feature>
<keyword evidence="1" id="KW-1133">Transmembrane helix</keyword>
<evidence type="ECO:0000313" key="2">
    <source>
        <dbReference type="Ensembl" id="ENSLLEP00000045184.1"/>
    </source>
</evidence>
<dbReference type="Ensembl" id="ENSLLET00000046984.1">
    <property type="protein sequence ID" value="ENSLLEP00000045184.1"/>
    <property type="gene ID" value="ENSLLEG00000028670.1"/>
</dbReference>
<sequence length="131" mass="14433">PNKLIKRRFAASEKNKWLNKYLRKTGTIFNIETYGIILIPAGILLLAAIFIALQLCFILVPAGIFIVVPAGTFIVVPAGIILVPAGIIIVVPAGTFIVVLAGISILVPAGIFILYDWYFYIRKMLKKHPNK</sequence>
<keyword evidence="3" id="KW-1185">Reference proteome</keyword>
<proteinExistence type="predicted"/>
<feature type="transmembrane region" description="Helical" evidence="1">
    <location>
        <begin position="96"/>
        <end position="121"/>
    </location>
</feature>
<reference evidence="2" key="2">
    <citation type="submission" date="2025-09" db="UniProtKB">
        <authorList>
            <consortium name="Ensembl"/>
        </authorList>
    </citation>
    <scope>IDENTIFICATION</scope>
</reference>
<reference evidence="2" key="1">
    <citation type="submission" date="2025-08" db="UniProtKB">
        <authorList>
            <consortium name="Ensembl"/>
        </authorList>
    </citation>
    <scope>IDENTIFICATION</scope>
</reference>
<organism evidence="2 3">
    <name type="scientific">Leptobrachium leishanense</name>
    <name type="common">Leishan spiny toad</name>
    <dbReference type="NCBI Taxonomy" id="445787"/>
    <lineage>
        <taxon>Eukaryota</taxon>
        <taxon>Metazoa</taxon>
        <taxon>Chordata</taxon>
        <taxon>Craniata</taxon>
        <taxon>Vertebrata</taxon>
        <taxon>Euteleostomi</taxon>
        <taxon>Amphibia</taxon>
        <taxon>Batrachia</taxon>
        <taxon>Anura</taxon>
        <taxon>Pelobatoidea</taxon>
        <taxon>Megophryidae</taxon>
        <taxon>Leptobrachium</taxon>
    </lineage>
</organism>
<protein>
    <submittedName>
        <fullName evidence="2">Uncharacterized protein</fullName>
    </submittedName>
</protein>
<dbReference type="Proteomes" id="UP000694569">
    <property type="component" value="Unplaced"/>
</dbReference>
<keyword evidence="1" id="KW-0472">Membrane</keyword>
<feature type="transmembrane region" description="Helical" evidence="1">
    <location>
        <begin position="34"/>
        <end position="57"/>
    </location>
</feature>